<gene>
    <name evidence="2" type="ORF">ACFPYJ_02855</name>
</gene>
<keyword evidence="3" id="KW-1185">Reference proteome</keyword>
<dbReference type="InterPro" id="IPR029044">
    <property type="entry name" value="Nucleotide-diphossugar_trans"/>
</dbReference>
<evidence type="ECO:0000313" key="3">
    <source>
        <dbReference type="Proteomes" id="UP001596047"/>
    </source>
</evidence>
<evidence type="ECO:0000313" key="2">
    <source>
        <dbReference type="EMBL" id="MFC5648067.1"/>
    </source>
</evidence>
<comment type="caution">
    <text evidence="2">The sequence shown here is derived from an EMBL/GenBank/DDBJ whole genome shotgun (WGS) entry which is preliminary data.</text>
</comment>
<dbReference type="SUPFAM" id="SSF53448">
    <property type="entry name" value="Nucleotide-diphospho-sugar transferases"/>
    <property type="match status" value="1"/>
</dbReference>
<protein>
    <submittedName>
        <fullName evidence="2">Family 2 glycosyl transferase</fullName>
    </submittedName>
</protein>
<dbReference type="Proteomes" id="UP001596047">
    <property type="component" value="Unassembled WGS sequence"/>
</dbReference>
<name>A0ABW0VQM7_9BACL</name>
<evidence type="ECO:0000256" key="1">
    <source>
        <dbReference type="SAM" id="MobiDB-lite"/>
    </source>
</evidence>
<dbReference type="GO" id="GO:0016740">
    <property type="term" value="F:transferase activity"/>
    <property type="evidence" value="ECO:0007669"/>
    <property type="project" value="UniProtKB-KW"/>
</dbReference>
<organism evidence="2 3">
    <name type="scientific">Paenibacillus solisilvae</name>
    <dbReference type="NCBI Taxonomy" id="2486751"/>
    <lineage>
        <taxon>Bacteria</taxon>
        <taxon>Bacillati</taxon>
        <taxon>Bacillota</taxon>
        <taxon>Bacilli</taxon>
        <taxon>Bacillales</taxon>
        <taxon>Paenibacillaceae</taxon>
        <taxon>Paenibacillus</taxon>
    </lineage>
</organism>
<reference evidence="3" key="1">
    <citation type="journal article" date="2019" name="Int. J. Syst. Evol. Microbiol.">
        <title>The Global Catalogue of Microorganisms (GCM) 10K type strain sequencing project: providing services to taxonomists for standard genome sequencing and annotation.</title>
        <authorList>
            <consortium name="The Broad Institute Genomics Platform"/>
            <consortium name="The Broad Institute Genome Sequencing Center for Infectious Disease"/>
            <person name="Wu L."/>
            <person name="Ma J."/>
        </authorList>
    </citation>
    <scope>NUCLEOTIDE SEQUENCE [LARGE SCALE GENOMIC DNA]</scope>
    <source>
        <strain evidence="3">CGMCC 1.3240</strain>
    </source>
</reference>
<dbReference type="RefSeq" id="WP_379186534.1">
    <property type="nucleotide sequence ID" value="NZ_JBHSOW010000015.1"/>
</dbReference>
<dbReference type="EMBL" id="JBHSOW010000015">
    <property type="protein sequence ID" value="MFC5648067.1"/>
    <property type="molecule type" value="Genomic_DNA"/>
</dbReference>
<sequence>MRRSRATRSKLKRRNAGRSSRSAALLRRDKRGLFSSASDLRAAYSSGMQDAKQLRASGFPAVISNSLKQRINESWTRRCEQRPSSSLTGKRIADSSHYAEGFMAELNLPSQAWLPVPKHQSAAAVVLPSSGLNIAAIQELLRLPLDEIIVVLEAQGEKGFAEARRLPGVTIVHITESLGQDVGRAVGAKLTKAETVLFTDGSVFIPAERLAFLLAAADSSTDVALSDISGAVGLFSQWDDITRIRAFMNWSLGRPDLAANSAADLPQAWSRRAIQLVGAELLAVPPVAHQFVIQHKLTVTAYLIQKGTHSLIRRTIAPFSDTAAERLIIGDHIEALAAAMEHRGSRLSYLDRSRTRIAGRGGGS</sequence>
<accession>A0ABW0VQM7</accession>
<proteinExistence type="predicted"/>
<feature type="region of interest" description="Disordered" evidence="1">
    <location>
        <begin position="1"/>
        <end position="23"/>
    </location>
</feature>
<feature type="compositionally biased region" description="Basic residues" evidence="1">
    <location>
        <begin position="1"/>
        <end position="16"/>
    </location>
</feature>
<keyword evidence="2" id="KW-0808">Transferase</keyword>